<dbReference type="Proteomes" id="UP000325315">
    <property type="component" value="Unassembled WGS sequence"/>
</dbReference>
<dbReference type="Pfam" id="PF08284">
    <property type="entry name" value="RVP_2"/>
    <property type="match status" value="1"/>
</dbReference>
<dbReference type="AlphaFoldDB" id="A0A5B6VM19"/>
<dbReference type="OrthoDB" id="851428at2759"/>
<organism evidence="1 2">
    <name type="scientific">Gossypium australe</name>
    <dbReference type="NCBI Taxonomy" id="47621"/>
    <lineage>
        <taxon>Eukaryota</taxon>
        <taxon>Viridiplantae</taxon>
        <taxon>Streptophyta</taxon>
        <taxon>Embryophyta</taxon>
        <taxon>Tracheophyta</taxon>
        <taxon>Spermatophyta</taxon>
        <taxon>Magnoliopsida</taxon>
        <taxon>eudicotyledons</taxon>
        <taxon>Gunneridae</taxon>
        <taxon>Pentapetalae</taxon>
        <taxon>rosids</taxon>
        <taxon>malvids</taxon>
        <taxon>Malvales</taxon>
        <taxon>Malvaceae</taxon>
        <taxon>Malvoideae</taxon>
        <taxon>Gossypium</taxon>
    </lineage>
</organism>
<accession>A0A5B6VM19</accession>
<evidence type="ECO:0000313" key="2">
    <source>
        <dbReference type="Proteomes" id="UP000325315"/>
    </source>
</evidence>
<comment type="caution">
    <text evidence="1">The sequence shown here is derived from an EMBL/GenBank/DDBJ whole genome shotgun (WGS) entry which is preliminary data.</text>
</comment>
<gene>
    <name evidence="1" type="ORF">EPI10_016035</name>
</gene>
<proteinExistence type="predicted"/>
<name>A0A5B6VM19_9ROSI</name>
<keyword evidence="2" id="KW-1185">Reference proteome</keyword>
<reference evidence="2" key="1">
    <citation type="journal article" date="2019" name="Plant Biotechnol. J.">
        <title>Genome sequencing of the Australian wild diploid species Gossypium australe highlights disease resistance and delayed gland morphogenesis.</title>
        <authorList>
            <person name="Cai Y."/>
            <person name="Cai X."/>
            <person name="Wang Q."/>
            <person name="Wang P."/>
            <person name="Zhang Y."/>
            <person name="Cai C."/>
            <person name="Xu Y."/>
            <person name="Wang K."/>
            <person name="Zhou Z."/>
            <person name="Wang C."/>
            <person name="Geng S."/>
            <person name="Li B."/>
            <person name="Dong Q."/>
            <person name="Hou Y."/>
            <person name="Wang H."/>
            <person name="Ai P."/>
            <person name="Liu Z."/>
            <person name="Yi F."/>
            <person name="Sun M."/>
            <person name="An G."/>
            <person name="Cheng J."/>
            <person name="Zhang Y."/>
            <person name="Shi Q."/>
            <person name="Xie Y."/>
            <person name="Shi X."/>
            <person name="Chang Y."/>
            <person name="Huang F."/>
            <person name="Chen Y."/>
            <person name="Hong S."/>
            <person name="Mi L."/>
            <person name="Sun Q."/>
            <person name="Zhang L."/>
            <person name="Zhou B."/>
            <person name="Peng R."/>
            <person name="Zhang X."/>
            <person name="Liu F."/>
        </authorList>
    </citation>
    <scope>NUCLEOTIDE SEQUENCE [LARGE SCALE GENOMIC DNA]</scope>
    <source>
        <strain evidence="2">cv. PA1801</strain>
    </source>
</reference>
<dbReference type="EMBL" id="SMMG02000006">
    <property type="protein sequence ID" value="KAA3470319.1"/>
    <property type="molecule type" value="Genomic_DNA"/>
</dbReference>
<protein>
    <submittedName>
        <fullName evidence="1">Gag-Pol polyprotein</fullName>
    </submittedName>
</protein>
<sequence length="149" mass="16202">MLVVPKATSLSVDGVKGDMWENAGESIIIELARSVDHEITLFEIAQIWLRKKMLRIGTTNTAVRSEAGAPVRAYAIRAQKEASSPDVITGTFTLFDTDVIALIDPGFTHSYVCVNLVSSKTLPVESTKIVIRVSNPLGKCVLVDKVCKN</sequence>
<evidence type="ECO:0000313" key="1">
    <source>
        <dbReference type="EMBL" id="KAA3470319.1"/>
    </source>
</evidence>